<comment type="caution">
    <text evidence="1">The sequence shown here is derived from an EMBL/GenBank/DDBJ whole genome shotgun (WGS) entry which is preliminary data.</text>
</comment>
<dbReference type="AlphaFoldDB" id="A0A7X6FSW4"/>
<sequence length="168" mass="19230">MGEVSKEWKEIRNEFGKSRSSVDVYIDDALKDDPKVEYNYEHGIMASLVDINTDNIKAIKELENSGLILPCSDVCHEIIVSVNEADQVVARGNSTLINEKIDALSQKLRTYMHRRWAIIKIGSPKKLLDFRKMLTKNVCKDIMTDDGHLPKGRCRREGQRKVARRVSE</sequence>
<protein>
    <submittedName>
        <fullName evidence="1">Uncharacterized protein</fullName>
    </submittedName>
</protein>
<evidence type="ECO:0000313" key="1">
    <source>
        <dbReference type="EMBL" id="NKW11241.1"/>
    </source>
</evidence>
<gene>
    <name evidence="1" type="ORF">HGG76_26940</name>
</gene>
<name>A0A7X6FSW4_9HYPH</name>
<dbReference type="EMBL" id="JAAXZB010000005">
    <property type="protein sequence ID" value="NKW11241.1"/>
    <property type="molecule type" value="Genomic_DNA"/>
</dbReference>
<organism evidence="1 2">
    <name type="scientific">Brucella tritici</name>
    <dbReference type="NCBI Taxonomy" id="94626"/>
    <lineage>
        <taxon>Bacteria</taxon>
        <taxon>Pseudomonadati</taxon>
        <taxon>Pseudomonadota</taxon>
        <taxon>Alphaproteobacteria</taxon>
        <taxon>Hyphomicrobiales</taxon>
        <taxon>Brucellaceae</taxon>
        <taxon>Brucella/Ochrobactrum group</taxon>
        <taxon>Brucella</taxon>
    </lineage>
</organism>
<evidence type="ECO:0000313" key="2">
    <source>
        <dbReference type="Proteomes" id="UP000558475"/>
    </source>
</evidence>
<accession>A0A7X6FSW4</accession>
<dbReference type="Proteomes" id="UP000558475">
    <property type="component" value="Unassembled WGS sequence"/>
</dbReference>
<proteinExistence type="predicted"/>
<reference evidence="1 2" key="1">
    <citation type="submission" date="2020-04" db="EMBL/GenBank/DDBJ databases">
        <title>Whole genome sequencing of clinical and environmental type strains of Ochrobactrum.</title>
        <authorList>
            <person name="Dharne M."/>
        </authorList>
    </citation>
    <scope>NUCLEOTIDE SEQUENCE [LARGE SCALE GENOMIC DNA]</scope>
    <source>
        <strain evidence="1 2">DSM 13340</strain>
    </source>
</reference>